<keyword evidence="3" id="KW-1133">Transmembrane helix</keyword>
<reference evidence="5 6" key="1">
    <citation type="submission" date="2020-08" db="EMBL/GenBank/DDBJ databases">
        <title>Genomic Encyclopedia of Type Strains, Phase IV (KMG-IV): sequencing the most valuable type-strain genomes for metagenomic binning, comparative biology and taxonomic classification.</title>
        <authorList>
            <person name="Goeker M."/>
        </authorList>
    </citation>
    <scope>NUCLEOTIDE SEQUENCE [LARGE SCALE GENOMIC DNA]</scope>
    <source>
        <strain evidence="5 6">DSM 40141</strain>
    </source>
</reference>
<feature type="region of interest" description="Disordered" evidence="2">
    <location>
        <begin position="390"/>
        <end position="411"/>
    </location>
</feature>
<dbReference type="InterPro" id="IPR004474">
    <property type="entry name" value="LytR_CpsA_psr"/>
</dbReference>
<feature type="compositionally biased region" description="Low complexity" evidence="2">
    <location>
        <begin position="23"/>
        <end position="36"/>
    </location>
</feature>
<keyword evidence="3" id="KW-0472">Membrane</keyword>
<dbReference type="RefSeq" id="WP_185035850.1">
    <property type="nucleotide sequence ID" value="NZ_BNBN01000005.1"/>
</dbReference>
<name>A0A7X0LTS6_9ACTN</name>
<comment type="similarity">
    <text evidence="1">Belongs to the LytR/CpsA/Psr (LCP) family.</text>
</comment>
<gene>
    <name evidence="5" type="ORF">HNQ79_005863</name>
</gene>
<evidence type="ECO:0000259" key="4">
    <source>
        <dbReference type="Pfam" id="PF03816"/>
    </source>
</evidence>
<dbReference type="Proteomes" id="UP000540423">
    <property type="component" value="Unassembled WGS sequence"/>
</dbReference>
<accession>A0A7X0LTS6</accession>
<evidence type="ECO:0000313" key="6">
    <source>
        <dbReference type="Proteomes" id="UP000540423"/>
    </source>
</evidence>
<comment type="caution">
    <text evidence="5">The sequence shown here is derived from an EMBL/GenBank/DDBJ whole genome shotgun (WGS) entry which is preliminary data.</text>
</comment>
<feature type="domain" description="Cell envelope-related transcriptional attenuator" evidence="4">
    <location>
        <begin position="149"/>
        <end position="304"/>
    </location>
</feature>
<dbReference type="InterPro" id="IPR050922">
    <property type="entry name" value="LytR/CpsA/Psr_CW_biosynth"/>
</dbReference>
<dbReference type="Pfam" id="PF03816">
    <property type="entry name" value="LytR_cpsA_psr"/>
    <property type="match status" value="1"/>
</dbReference>
<feature type="transmembrane region" description="Helical" evidence="3">
    <location>
        <begin position="75"/>
        <end position="96"/>
    </location>
</feature>
<protein>
    <submittedName>
        <fullName evidence="5">LCP family protein required for cell wall assembly</fullName>
    </submittedName>
</protein>
<dbReference type="PANTHER" id="PTHR33392">
    <property type="entry name" value="POLYISOPRENYL-TEICHOIC ACID--PEPTIDOGLYCAN TEICHOIC ACID TRANSFERASE TAGU"/>
    <property type="match status" value="1"/>
</dbReference>
<organism evidence="5 6">
    <name type="scientific">Streptomyces candidus</name>
    <dbReference type="NCBI Taxonomy" id="67283"/>
    <lineage>
        <taxon>Bacteria</taxon>
        <taxon>Bacillati</taxon>
        <taxon>Actinomycetota</taxon>
        <taxon>Actinomycetes</taxon>
        <taxon>Kitasatosporales</taxon>
        <taxon>Streptomycetaceae</taxon>
        <taxon>Streptomyces</taxon>
    </lineage>
</organism>
<dbReference type="Gene3D" id="3.40.630.190">
    <property type="entry name" value="LCP protein"/>
    <property type="match status" value="1"/>
</dbReference>
<proteinExistence type="inferred from homology"/>
<feature type="compositionally biased region" description="Basic and acidic residues" evidence="2">
    <location>
        <begin position="398"/>
        <end position="411"/>
    </location>
</feature>
<feature type="compositionally biased region" description="Basic residues" evidence="2">
    <location>
        <begin position="54"/>
        <end position="69"/>
    </location>
</feature>
<evidence type="ECO:0000256" key="3">
    <source>
        <dbReference type="SAM" id="Phobius"/>
    </source>
</evidence>
<evidence type="ECO:0000256" key="1">
    <source>
        <dbReference type="ARBA" id="ARBA00006068"/>
    </source>
</evidence>
<dbReference type="PANTHER" id="PTHR33392:SF6">
    <property type="entry name" value="POLYISOPRENYL-TEICHOIC ACID--PEPTIDOGLYCAN TEICHOIC ACID TRANSFERASE TAGU"/>
    <property type="match status" value="1"/>
</dbReference>
<dbReference type="AlphaFoldDB" id="A0A7X0LTS6"/>
<feature type="region of interest" description="Disordered" evidence="2">
    <location>
        <begin position="1"/>
        <end position="69"/>
    </location>
</feature>
<dbReference type="NCBIfam" id="TIGR00350">
    <property type="entry name" value="lytR_cpsA_psr"/>
    <property type="match status" value="1"/>
</dbReference>
<evidence type="ECO:0000313" key="5">
    <source>
        <dbReference type="EMBL" id="MBB6439351.1"/>
    </source>
</evidence>
<evidence type="ECO:0000256" key="2">
    <source>
        <dbReference type="SAM" id="MobiDB-lite"/>
    </source>
</evidence>
<keyword evidence="3" id="KW-0812">Transmembrane</keyword>
<dbReference type="EMBL" id="JACHEM010000020">
    <property type="protein sequence ID" value="MBB6439351.1"/>
    <property type="molecule type" value="Genomic_DNA"/>
</dbReference>
<keyword evidence="6" id="KW-1185">Reference proteome</keyword>
<sequence>MGERGRNSHIGAAGSRRKKGGRRAQQPAGRRAQPSPGAHPGEGSTEGRGEGRAASRRAPRGRRGQRRPRSKVKTLLIFVLLPLLVLGGAGFAWMYFALDGNLKTVDIEAELGSDRPPEVDNGSMDVLVLGSDSRQGDNGQYGKDVGSARSDIAMIVHVHAGNEKASVVSIPRDTLVSRPQCMGRSKVRPAAERQMFNTAYEIGGPACAVKTAEKLSGLRMDHYVEVDFGSFKTLIDALGGVPITTTKAIDDPKSHLKLAAGTHRLDGEQALGLVRTRKSVGDSSDLGRIQLQQAFMKALMEEIKGVGVLNPKKLYGLADAATQTLTTDSGLGSVMSLASFGNRLGGIGSKDMNMITLPIDYDAKDPERVIPLKDQSELLWMSLRMDKPIPPAVTENSAGDKVDAGKVVKSD</sequence>